<evidence type="ECO:0000256" key="1">
    <source>
        <dbReference type="SAM" id="Phobius"/>
    </source>
</evidence>
<feature type="transmembrane region" description="Helical" evidence="1">
    <location>
        <begin position="46"/>
        <end position="68"/>
    </location>
</feature>
<gene>
    <name evidence="2" type="ORF">LTR69_000317</name>
</gene>
<proteinExistence type="predicted"/>
<sequence length="195" mass="21242">MTASSTHTTTSLLVPPPLGKVIKLFAAMSTATTVGLHPSPILTIPLISSSLTVFYAIVETTVFYPFLAAAKEDAPATNKVVRLWWTNFLTPGLTTIFGVTLPTIIGGIYALRHLPENSLKWKVCLAGSIFAAGHYAYVYPISETIKNVMDEEVEAKGTTIDYVKTWLKVHLCRTLTADLPALACFGYVAFADEMR</sequence>
<evidence type="ECO:0008006" key="4">
    <source>
        <dbReference type="Google" id="ProtNLM"/>
    </source>
</evidence>
<keyword evidence="1" id="KW-1133">Transmembrane helix</keyword>
<keyword evidence="3" id="KW-1185">Reference proteome</keyword>
<organism evidence="2 3">
    <name type="scientific">Exophiala sideris</name>
    <dbReference type="NCBI Taxonomy" id="1016849"/>
    <lineage>
        <taxon>Eukaryota</taxon>
        <taxon>Fungi</taxon>
        <taxon>Dikarya</taxon>
        <taxon>Ascomycota</taxon>
        <taxon>Pezizomycotina</taxon>
        <taxon>Eurotiomycetes</taxon>
        <taxon>Chaetothyriomycetidae</taxon>
        <taxon>Chaetothyriales</taxon>
        <taxon>Herpotrichiellaceae</taxon>
        <taxon>Exophiala</taxon>
    </lineage>
</organism>
<dbReference type="EMBL" id="JAVRRF010000001">
    <property type="protein sequence ID" value="KAK5068199.1"/>
    <property type="molecule type" value="Genomic_DNA"/>
</dbReference>
<feature type="transmembrane region" description="Helical" evidence="1">
    <location>
        <begin position="88"/>
        <end position="111"/>
    </location>
</feature>
<reference evidence="2 3" key="1">
    <citation type="submission" date="2023-08" db="EMBL/GenBank/DDBJ databases">
        <title>Black Yeasts Isolated from many extreme environments.</title>
        <authorList>
            <person name="Coleine C."/>
            <person name="Stajich J.E."/>
            <person name="Selbmann L."/>
        </authorList>
    </citation>
    <scope>NUCLEOTIDE SEQUENCE [LARGE SCALE GENOMIC DNA]</scope>
    <source>
        <strain evidence="2 3">CCFEE 6328</strain>
    </source>
</reference>
<protein>
    <recommendedName>
        <fullName evidence="4">DUF1772 domain-containing protein</fullName>
    </recommendedName>
</protein>
<keyword evidence="1" id="KW-0812">Transmembrane</keyword>
<comment type="caution">
    <text evidence="2">The sequence shown here is derived from an EMBL/GenBank/DDBJ whole genome shotgun (WGS) entry which is preliminary data.</text>
</comment>
<evidence type="ECO:0000313" key="3">
    <source>
        <dbReference type="Proteomes" id="UP001345691"/>
    </source>
</evidence>
<evidence type="ECO:0000313" key="2">
    <source>
        <dbReference type="EMBL" id="KAK5068199.1"/>
    </source>
</evidence>
<keyword evidence="1" id="KW-0472">Membrane</keyword>
<dbReference type="Proteomes" id="UP001345691">
    <property type="component" value="Unassembled WGS sequence"/>
</dbReference>
<name>A0ABR0JQG0_9EURO</name>
<accession>A0ABR0JQG0</accession>